<evidence type="ECO:0000256" key="11">
    <source>
        <dbReference type="ARBA" id="ARBA00023277"/>
    </source>
</evidence>
<dbReference type="Pfam" id="PF01087">
    <property type="entry name" value="GalP_UDP_transf"/>
    <property type="match status" value="1"/>
</dbReference>
<dbReference type="Pfam" id="PF02744">
    <property type="entry name" value="GalP_UDP_tr_C"/>
    <property type="match status" value="1"/>
</dbReference>
<keyword evidence="10" id="KW-0299">Galactose metabolism</keyword>
<evidence type="ECO:0000313" key="15">
    <source>
        <dbReference type="EMBL" id="CAB4541429.1"/>
    </source>
</evidence>
<dbReference type="EMBL" id="CAFBME010000025">
    <property type="protein sequence ID" value="CAB4891645.1"/>
    <property type="molecule type" value="Genomic_DNA"/>
</dbReference>
<dbReference type="EC" id="2.7.7.12" evidence="5"/>
<comment type="similarity">
    <text evidence="4">Belongs to the galactose-1-phosphate uridylyltransferase type 1 family.</text>
</comment>
<evidence type="ECO:0000256" key="8">
    <source>
        <dbReference type="ARBA" id="ARBA00022723"/>
    </source>
</evidence>
<evidence type="ECO:0000256" key="4">
    <source>
        <dbReference type="ARBA" id="ARBA00010951"/>
    </source>
</evidence>
<evidence type="ECO:0000256" key="6">
    <source>
        <dbReference type="ARBA" id="ARBA00022679"/>
    </source>
</evidence>
<evidence type="ECO:0000256" key="1">
    <source>
        <dbReference type="ARBA" id="ARBA00001107"/>
    </source>
</evidence>
<dbReference type="EMBL" id="CAEZUY010000031">
    <property type="protein sequence ID" value="CAB4612282.1"/>
    <property type="molecule type" value="Genomic_DNA"/>
</dbReference>
<evidence type="ECO:0000313" key="19">
    <source>
        <dbReference type="EMBL" id="CAB4891645.1"/>
    </source>
</evidence>
<dbReference type="InterPro" id="IPR005849">
    <property type="entry name" value="GalP_Utransf_N"/>
</dbReference>
<gene>
    <name evidence="15" type="ORF">UFOPK1380_01071</name>
    <name evidence="16" type="ORF">UFOPK1778_00810</name>
    <name evidence="17" type="ORF">UFOPK1863_00478</name>
    <name evidence="18" type="ORF">UFOPK2689_00929</name>
    <name evidence="19" type="ORF">UFOPK3555_00391</name>
    <name evidence="20" type="ORF">UFOPK3874_00173</name>
    <name evidence="21" type="ORF">UFOPK4095_00681</name>
</gene>
<dbReference type="SUPFAM" id="SSF54197">
    <property type="entry name" value="HIT-like"/>
    <property type="match status" value="2"/>
</dbReference>
<comment type="catalytic activity">
    <reaction evidence="1">
        <text>alpha-D-galactose 1-phosphate + UDP-alpha-D-glucose = alpha-D-glucose 1-phosphate + UDP-alpha-D-galactose</text>
        <dbReference type="Rhea" id="RHEA:13989"/>
        <dbReference type="ChEBI" id="CHEBI:58336"/>
        <dbReference type="ChEBI" id="CHEBI:58601"/>
        <dbReference type="ChEBI" id="CHEBI:58885"/>
        <dbReference type="ChEBI" id="CHEBI:66914"/>
        <dbReference type="EC" id="2.7.7.12"/>
    </reaction>
</comment>
<dbReference type="GO" id="GO:0033499">
    <property type="term" value="P:galactose catabolic process via UDP-galactose, Leloir pathway"/>
    <property type="evidence" value="ECO:0007669"/>
    <property type="project" value="TreeGrafter"/>
</dbReference>
<dbReference type="PIRSF" id="PIRSF000808">
    <property type="entry name" value="GalT"/>
    <property type="match status" value="1"/>
</dbReference>
<dbReference type="UniPathway" id="UPA00214"/>
<feature type="domain" description="Galactose-1-phosphate uridyl transferase N-terminal" evidence="13">
    <location>
        <begin position="53"/>
        <end position="209"/>
    </location>
</feature>
<accession>A0A6J7KKS3</accession>
<evidence type="ECO:0000256" key="9">
    <source>
        <dbReference type="ARBA" id="ARBA00022833"/>
    </source>
</evidence>
<dbReference type="EMBL" id="CAEZUD010000041">
    <property type="protein sequence ID" value="CAB4593025.1"/>
    <property type="molecule type" value="Genomic_DNA"/>
</dbReference>
<protein>
    <recommendedName>
        <fullName evidence="12">UDP-glucose--hexose-1-phosphate uridylyltransferase</fullName>
        <ecNumber evidence="5">2.7.7.12</ecNumber>
    </recommendedName>
    <alternativeName>
        <fullName evidence="12">UDP-glucose--hexose-1-phosphate uridylyltransferase</fullName>
    </alternativeName>
</protein>
<evidence type="ECO:0000313" key="18">
    <source>
        <dbReference type="EMBL" id="CAB4726492.1"/>
    </source>
</evidence>
<comment type="cofactor">
    <cofactor evidence="2">
        <name>Zn(2+)</name>
        <dbReference type="ChEBI" id="CHEBI:29105"/>
    </cofactor>
</comment>
<evidence type="ECO:0000259" key="13">
    <source>
        <dbReference type="Pfam" id="PF01087"/>
    </source>
</evidence>
<feature type="domain" description="Galactose-1-phosphate uridyl transferase C-terminal" evidence="14">
    <location>
        <begin position="224"/>
        <end position="370"/>
    </location>
</feature>
<dbReference type="GO" id="GO:0008270">
    <property type="term" value="F:zinc ion binding"/>
    <property type="evidence" value="ECO:0007669"/>
    <property type="project" value="InterPro"/>
</dbReference>
<proteinExistence type="inferred from homology"/>
<keyword evidence="11" id="KW-0119">Carbohydrate metabolism</keyword>
<keyword evidence="6" id="KW-0808">Transferase</keyword>
<evidence type="ECO:0000313" key="16">
    <source>
        <dbReference type="EMBL" id="CAB4593025.1"/>
    </source>
</evidence>
<dbReference type="EMBL" id="CAFBPI010000034">
    <property type="protein sequence ID" value="CAB5014958.1"/>
    <property type="molecule type" value="Genomic_DNA"/>
</dbReference>
<dbReference type="InterPro" id="IPR036265">
    <property type="entry name" value="HIT-like_sf"/>
</dbReference>
<reference evidence="20" key="1">
    <citation type="submission" date="2020-05" db="EMBL/GenBank/DDBJ databases">
        <authorList>
            <person name="Chiriac C."/>
            <person name="Salcher M."/>
            <person name="Ghai R."/>
            <person name="Kavagutti S V."/>
        </authorList>
    </citation>
    <scope>NUCLEOTIDE SEQUENCE</scope>
</reference>
<dbReference type="EMBL" id="CAEZYL010000062">
    <property type="protein sequence ID" value="CAB4726492.1"/>
    <property type="molecule type" value="Genomic_DNA"/>
</dbReference>
<evidence type="ECO:0000313" key="17">
    <source>
        <dbReference type="EMBL" id="CAB4612282.1"/>
    </source>
</evidence>
<evidence type="ECO:0000313" key="21">
    <source>
        <dbReference type="EMBL" id="CAB5014958.1"/>
    </source>
</evidence>
<dbReference type="PANTHER" id="PTHR11943:SF1">
    <property type="entry name" value="GALACTOSE-1-PHOSPHATE URIDYLYLTRANSFERASE"/>
    <property type="match status" value="1"/>
</dbReference>
<evidence type="ECO:0000256" key="12">
    <source>
        <dbReference type="ARBA" id="ARBA00030549"/>
    </source>
</evidence>
<dbReference type="EMBL" id="CAEZSC010000079">
    <property type="protein sequence ID" value="CAB4541429.1"/>
    <property type="molecule type" value="Genomic_DNA"/>
</dbReference>
<keyword evidence="8" id="KW-0479">Metal-binding</keyword>
<evidence type="ECO:0000256" key="7">
    <source>
        <dbReference type="ARBA" id="ARBA00022695"/>
    </source>
</evidence>
<dbReference type="GO" id="GO:0005737">
    <property type="term" value="C:cytoplasm"/>
    <property type="evidence" value="ECO:0007669"/>
    <property type="project" value="TreeGrafter"/>
</dbReference>
<dbReference type="InterPro" id="IPR005850">
    <property type="entry name" value="GalP_Utransf_C"/>
</dbReference>
<evidence type="ECO:0000259" key="14">
    <source>
        <dbReference type="Pfam" id="PF02744"/>
    </source>
</evidence>
<dbReference type="InterPro" id="IPR001937">
    <property type="entry name" value="GalP_UDPtransf1"/>
</dbReference>
<dbReference type="InterPro" id="IPR019779">
    <property type="entry name" value="GalP_UDPtransf1_His-AS"/>
</dbReference>
<dbReference type="Gene3D" id="3.30.428.10">
    <property type="entry name" value="HIT-like"/>
    <property type="match status" value="2"/>
</dbReference>
<organism evidence="20">
    <name type="scientific">freshwater metagenome</name>
    <dbReference type="NCBI Taxonomy" id="449393"/>
    <lineage>
        <taxon>unclassified sequences</taxon>
        <taxon>metagenomes</taxon>
        <taxon>ecological metagenomes</taxon>
    </lineage>
</organism>
<keyword evidence="7" id="KW-0548">Nucleotidyltransferase</keyword>
<dbReference type="AlphaFoldDB" id="A0A6J7KKS3"/>
<evidence type="ECO:0000256" key="5">
    <source>
        <dbReference type="ARBA" id="ARBA00012384"/>
    </source>
</evidence>
<evidence type="ECO:0000256" key="10">
    <source>
        <dbReference type="ARBA" id="ARBA00023144"/>
    </source>
</evidence>
<evidence type="ECO:0000256" key="3">
    <source>
        <dbReference type="ARBA" id="ARBA00004947"/>
    </source>
</evidence>
<evidence type="ECO:0000256" key="2">
    <source>
        <dbReference type="ARBA" id="ARBA00001947"/>
    </source>
</evidence>
<dbReference type="PANTHER" id="PTHR11943">
    <property type="entry name" value="GALACTOSE-1-PHOSPHATE URIDYLYLTRANSFERASE"/>
    <property type="match status" value="1"/>
</dbReference>
<dbReference type="EMBL" id="CAFBNS010000017">
    <property type="protein sequence ID" value="CAB4954902.1"/>
    <property type="molecule type" value="Genomic_DNA"/>
</dbReference>
<name>A0A6J7KKS3_9ZZZZ</name>
<sequence>MPAKSTTPLSAGVIRTDLPMADGRTIRYYDIGTVDRTAADQRPIEAQPGIGELRFDPLVNEWVAVASHRQGRVFLPPKELCPLCPTRGDLASEIPDSSYQVVVFDNRSPSFTEPSADWALTEHPDLFTPDIDAAGKCEVICYTDQHEGSFGELPLSQIRMVMEAWRDRTREISQLPYISYVFPFENRGEEVGVTLNHPHGQVYAYPFIPPRATKMMEAAVLHHAKTGRTLMEDVIAREVKDEVRIIAQNNHWIAFVPYAARYPFEIHVAPKAHFADLAEISDEVADAFPSIAKEVLLRLDGVFGESMAYIAAWHQAPVREGRDLMRVHWQITSVRRAPGKLKYLAGSESAMGAFIMDLEPEQSAAQMRAVQL</sequence>
<dbReference type="GO" id="GO:0008108">
    <property type="term" value="F:UDP-glucose:hexose-1-phosphate uridylyltransferase activity"/>
    <property type="evidence" value="ECO:0007669"/>
    <property type="project" value="UniProtKB-EC"/>
</dbReference>
<dbReference type="NCBIfam" id="TIGR00209">
    <property type="entry name" value="galT_1"/>
    <property type="match status" value="1"/>
</dbReference>
<comment type="pathway">
    <text evidence="3">Carbohydrate metabolism; galactose metabolism.</text>
</comment>
<dbReference type="PROSITE" id="PS00117">
    <property type="entry name" value="GAL_P_UDP_TRANSF_I"/>
    <property type="match status" value="1"/>
</dbReference>
<evidence type="ECO:0000313" key="20">
    <source>
        <dbReference type="EMBL" id="CAB4954902.1"/>
    </source>
</evidence>
<keyword evidence="9" id="KW-0862">Zinc</keyword>